<sequence length="224" mass="23559">MQLGAQVDIEFRPGGHGRHHRLEPQQPGDPQLPQGQAVFTGQLFGGAVGLIRMRGITDVPQFAEHLAQRQLAVDPAHVQAMVGQIQACFGHRWQAAQVFLDQPAAGGAADAFHQQGGFGEIAFVADKRLLDIGAVVQRQLVHQLHRQRLGVGRGFAAMAVIAFQAPGDNRLGHGLASRTAKLAGFAQNDGGKPAAGRDGQGAVVAGGWSGHWVESISSGRASSP</sequence>
<reference evidence="2 3" key="1">
    <citation type="submission" date="2019-09" db="EMBL/GenBank/DDBJ databases">
        <authorList>
            <person name="Chandra G."/>
            <person name="Truman W A."/>
        </authorList>
    </citation>
    <scope>NUCLEOTIDE SEQUENCE [LARGE SCALE GENOMIC DNA]</scope>
    <source>
        <strain evidence="2">PS691</strain>
    </source>
</reference>
<name>A0A5E7D1V5_PSEFL</name>
<dbReference type="EMBL" id="CABVHQ010000034">
    <property type="protein sequence ID" value="VVO11490.1"/>
    <property type="molecule type" value="Genomic_DNA"/>
</dbReference>
<evidence type="ECO:0000256" key="1">
    <source>
        <dbReference type="SAM" id="MobiDB-lite"/>
    </source>
</evidence>
<evidence type="ECO:0000313" key="2">
    <source>
        <dbReference type="EMBL" id="VVO11490.1"/>
    </source>
</evidence>
<accession>A0A5E7D1V5</accession>
<gene>
    <name evidence="2" type="ORF">PS691_03442</name>
</gene>
<protein>
    <submittedName>
        <fullName evidence="2">Uncharacterized protein</fullName>
    </submittedName>
</protein>
<organism evidence="2 3">
    <name type="scientific">Pseudomonas fluorescens</name>
    <dbReference type="NCBI Taxonomy" id="294"/>
    <lineage>
        <taxon>Bacteria</taxon>
        <taxon>Pseudomonadati</taxon>
        <taxon>Pseudomonadota</taxon>
        <taxon>Gammaproteobacteria</taxon>
        <taxon>Pseudomonadales</taxon>
        <taxon>Pseudomonadaceae</taxon>
        <taxon>Pseudomonas</taxon>
    </lineage>
</organism>
<dbReference type="AlphaFoldDB" id="A0A5E7D1V5"/>
<feature type="region of interest" description="Disordered" evidence="1">
    <location>
        <begin position="10"/>
        <end position="31"/>
    </location>
</feature>
<dbReference type="Proteomes" id="UP000337909">
    <property type="component" value="Unassembled WGS sequence"/>
</dbReference>
<evidence type="ECO:0000313" key="3">
    <source>
        <dbReference type="Proteomes" id="UP000337909"/>
    </source>
</evidence>
<proteinExistence type="predicted"/>